<keyword evidence="3" id="KW-1185">Reference proteome</keyword>
<dbReference type="AlphaFoldDB" id="A0A0B5I8R0"/>
<dbReference type="Proteomes" id="UP000031774">
    <property type="component" value="Plasmid pSVL1"/>
</dbReference>
<name>A0A0B5I8R0_9ACTN</name>
<evidence type="ECO:0000256" key="1">
    <source>
        <dbReference type="SAM" id="MobiDB-lite"/>
    </source>
</evidence>
<dbReference type="RefSeq" id="WP_041134883.1">
    <property type="nucleotide sequence ID" value="NZ_CP010408.1"/>
</dbReference>
<evidence type="ECO:0000313" key="2">
    <source>
        <dbReference type="EMBL" id="AJF70415.1"/>
    </source>
</evidence>
<protein>
    <submittedName>
        <fullName evidence="2">Uncharacterized protein</fullName>
    </submittedName>
</protein>
<feature type="region of interest" description="Disordered" evidence="1">
    <location>
        <begin position="153"/>
        <end position="178"/>
    </location>
</feature>
<reference evidence="2 3" key="1">
    <citation type="submission" date="2014-12" db="EMBL/GenBank/DDBJ databases">
        <title>Complete genome sequence of Streptomyces vietnamensis strain GIMV4.0001, a genetic manipulable producer of the benzoisochromanequinone antibiotic granaticin.</title>
        <authorList>
            <person name="Deng M.R."/>
            <person name="Guo J."/>
            <person name="Ma L.Y."/>
            <person name="Feng G.D."/>
            <person name="Mo C.Y."/>
            <person name="Zhu H.H."/>
        </authorList>
    </citation>
    <scope>NUCLEOTIDE SEQUENCE [LARGE SCALE GENOMIC DNA]</scope>
    <source>
        <strain evidence="3">GIMV4.0001</strain>
        <plasmid evidence="2 3">pSVL1</plasmid>
    </source>
</reference>
<proteinExistence type="predicted"/>
<dbReference type="EMBL" id="CP010408">
    <property type="protein sequence ID" value="AJF70415.1"/>
    <property type="molecule type" value="Genomic_DNA"/>
</dbReference>
<sequence length="178" mass="19007">MSTTDFSGHTGERADSASFADTFYPDPASSTMIVKAESDLSPHIHRSGEPMPTDLGVPEFPSASFWGVVNCRSEPWRGVPVTLKRPFKAGDKITFNVVVAAGYEPGLPGVQTQDVITVAADTSEASYTIPWEGVLDSVTKGIIRVWCSLTPAPSGTESRSRQAEVSYNRETPGGICAP</sequence>
<dbReference type="KEGG" id="svt:SVTN_40240"/>
<evidence type="ECO:0000313" key="3">
    <source>
        <dbReference type="Proteomes" id="UP000031774"/>
    </source>
</evidence>
<feature type="compositionally biased region" description="Polar residues" evidence="1">
    <location>
        <begin position="153"/>
        <end position="169"/>
    </location>
</feature>
<keyword evidence="2" id="KW-0614">Plasmid</keyword>
<accession>A0A0B5I8R0</accession>
<geneLocation type="plasmid" evidence="2 3">
    <name>pSVL1</name>
</geneLocation>
<gene>
    <name evidence="2" type="ORF">SVTN_40240</name>
</gene>
<organism evidence="2 3">
    <name type="scientific">Streptomyces vietnamensis</name>
    <dbReference type="NCBI Taxonomy" id="362257"/>
    <lineage>
        <taxon>Bacteria</taxon>
        <taxon>Bacillati</taxon>
        <taxon>Actinomycetota</taxon>
        <taxon>Actinomycetes</taxon>
        <taxon>Kitasatosporales</taxon>
        <taxon>Streptomycetaceae</taxon>
        <taxon>Streptomyces</taxon>
    </lineage>
</organism>
<dbReference type="HOGENOM" id="CLU_1509846_0_0_11"/>